<accession>A0A5J9TX02</accession>
<dbReference type="PROSITE" id="PS50882">
    <property type="entry name" value="YTH"/>
    <property type="match status" value="1"/>
</dbReference>
<dbReference type="PANTHER" id="PTHR12357:SF86">
    <property type="entry name" value="YTH DOMAIN-CONTAINING FAMILY PROTEIN"/>
    <property type="match status" value="1"/>
</dbReference>
<feature type="domain" description="YTH" evidence="3">
    <location>
        <begin position="400"/>
        <end position="537"/>
    </location>
</feature>
<name>A0A5J9TX02_9POAL</name>
<dbReference type="GO" id="GO:1990247">
    <property type="term" value="F:N6-methyladenosine-containing RNA reader activity"/>
    <property type="evidence" value="ECO:0007669"/>
    <property type="project" value="UniProtKB-UniRule"/>
</dbReference>
<dbReference type="EMBL" id="RWGY01000031">
    <property type="protein sequence ID" value="TVU15825.1"/>
    <property type="molecule type" value="Genomic_DNA"/>
</dbReference>
<dbReference type="Gene3D" id="3.10.590.10">
    <property type="entry name" value="ph1033 like domains"/>
    <property type="match status" value="1"/>
</dbReference>
<organism evidence="4 5">
    <name type="scientific">Eragrostis curvula</name>
    <name type="common">weeping love grass</name>
    <dbReference type="NCBI Taxonomy" id="38414"/>
    <lineage>
        <taxon>Eukaryota</taxon>
        <taxon>Viridiplantae</taxon>
        <taxon>Streptophyta</taxon>
        <taxon>Embryophyta</taxon>
        <taxon>Tracheophyta</taxon>
        <taxon>Spermatophyta</taxon>
        <taxon>Magnoliopsida</taxon>
        <taxon>Liliopsida</taxon>
        <taxon>Poales</taxon>
        <taxon>Poaceae</taxon>
        <taxon>PACMAD clade</taxon>
        <taxon>Chloridoideae</taxon>
        <taxon>Eragrostideae</taxon>
        <taxon>Eragrostidinae</taxon>
        <taxon>Eragrostis</taxon>
    </lineage>
</organism>
<evidence type="ECO:0000256" key="1">
    <source>
        <dbReference type="RuleBase" id="RU369095"/>
    </source>
</evidence>
<dbReference type="SMR" id="A0A5J9TX02"/>
<dbReference type="Pfam" id="PF04146">
    <property type="entry name" value="YTH"/>
    <property type="match status" value="1"/>
</dbReference>
<comment type="function">
    <text evidence="1">Specifically recognizes and binds N6-methyladenosine (m6A)-containing RNAs, and regulates mRNA stability. M6A is a modification present at internal sites of mRNAs and some non-coding RNAs and plays a role in mRNA stability and processing.</text>
</comment>
<comment type="caution">
    <text evidence="4">The sequence shown here is derived from an EMBL/GenBank/DDBJ whole genome shotgun (WGS) entry which is preliminary data.</text>
</comment>
<dbReference type="GO" id="GO:0003729">
    <property type="term" value="F:mRNA binding"/>
    <property type="evidence" value="ECO:0007669"/>
    <property type="project" value="UniProtKB-UniRule"/>
</dbReference>
<protein>
    <recommendedName>
        <fullName evidence="1">YTH domain-containing family protein</fullName>
    </recommendedName>
</protein>
<dbReference type="PANTHER" id="PTHR12357">
    <property type="entry name" value="YTH YT521-B HOMOLOGY DOMAIN-CONTAINING"/>
    <property type="match status" value="1"/>
</dbReference>
<dbReference type="GO" id="GO:0061157">
    <property type="term" value="P:mRNA destabilization"/>
    <property type="evidence" value="ECO:0007669"/>
    <property type="project" value="TreeGrafter"/>
</dbReference>
<feature type="non-terminal residue" evidence="4">
    <location>
        <position position="1"/>
    </location>
</feature>
<dbReference type="OrthoDB" id="306690at2759"/>
<feature type="compositionally biased region" description="Basic and acidic residues" evidence="2">
    <location>
        <begin position="365"/>
        <end position="379"/>
    </location>
</feature>
<evidence type="ECO:0000256" key="2">
    <source>
        <dbReference type="SAM" id="MobiDB-lite"/>
    </source>
</evidence>
<dbReference type="GO" id="GO:0005737">
    <property type="term" value="C:cytoplasm"/>
    <property type="evidence" value="ECO:0007669"/>
    <property type="project" value="TreeGrafter"/>
</dbReference>
<evidence type="ECO:0000313" key="5">
    <source>
        <dbReference type="Proteomes" id="UP000324897"/>
    </source>
</evidence>
<dbReference type="CDD" id="cd21134">
    <property type="entry name" value="YTH"/>
    <property type="match status" value="1"/>
</dbReference>
<proteinExistence type="inferred from homology"/>
<dbReference type="AlphaFoldDB" id="A0A5J9TX02"/>
<sequence length="647" mass="72862">MSSVTPFHTRFTQNEFTFHSQFTNRVALIPASFLCSPPHYRPPRRALPAAAAPSSSLPSFATVLFLLFRTWSRGEIHLDRLLLPCPSVFPEELDHMVPLEPQTAVEETSSTSVDDKEQLVSSKDQNIPAAVVNGASSLKSKKGEDASLMGRSLEQRQFAYQPNVHASQPQTLFSGGYLSPLGQWEEYPHFVNLGGLDAASPMIYGAYSPPPTIGNSQPYFYLHYPFSSPYYQPPVFPSIGYSNSSTGMLQLDHMLYYYVPDELLYPPAPGFYQPFGPFEGAPIQSSGNPGYVWQGNMPPTFEMDQESMYDSGSYKPFQQVGKYESATPSWGAAKNRFSTFNKFKHEKGSPDFLNELNRGPRTIRTKKEEESSSAEENNKKTIVDSEHYNHPEFVTEYKDAKFFVIKSYTEDHVHKCIKYNVWSSTAMGNRKLNAAYRKAKEIGDHCPIFLFFSVNGSGQFCGVAEMIGPVDFDKSVDYWQNNRWSGQFPVKWHIVKDVPNNIVRHIILENNENKPVTNSKDTQEVKLQQGLQILAIFKNHEADTTILEDFDFYEQREKAMLDNRMHKKLQCLDAKAQKKAEASAPVDLVTHISATFSQDVLLQEAKGNENGLKVDDTVSTERASAACVKTEGMPRTEEAEILSKEIG</sequence>
<keyword evidence="5" id="KW-1185">Reference proteome</keyword>
<evidence type="ECO:0000259" key="3">
    <source>
        <dbReference type="PROSITE" id="PS50882"/>
    </source>
</evidence>
<dbReference type="Proteomes" id="UP000324897">
    <property type="component" value="Unassembled WGS sequence"/>
</dbReference>
<dbReference type="Gramene" id="TVU15825">
    <property type="protein sequence ID" value="TVU15825"/>
    <property type="gene ID" value="EJB05_39364"/>
</dbReference>
<gene>
    <name evidence="4" type="ORF">EJB05_39364</name>
</gene>
<dbReference type="InterPro" id="IPR007275">
    <property type="entry name" value="YTH_domain"/>
</dbReference>
<feature type="region of interest" description="Disordered" evidence="2">
    <location>
        <begin position="356"/>
        <end position="379"/>
    </location>
</feature>
<reference evidence="4 5" key="1">
    <citation type="journal article" date="2019" name="Sci. Rep.">
        <title>A high-quality genome of Eragrostis curvula grass provides insights into Poaceae evolution and supports new strategies to enhance forage quality.</title>
        <authorList>
            <person name="Carballo J."/>
            <person name="Santos B.A.C.M."/>
            <person name="Zappacosta D."/>
            <person name="Garbus I."/>
            <person name="Selva J.P."/>
            <person name="Gallo C.A."/>
            <person name="Diaz A."/>
            <person name="Albertini E."/>
            <person name="Caccamo M."/>
            <person name="Echenique V."/>
        </authorList>
    </citation>
    <scope>NUCLEOTIDE SEQUENCE [LARGE SCALE GENOMIC DNA]</scope>
    <source>
        <strain evidence="5">cv. Victoria</strain>
        <tissue evidence="4">Leaf</tissue>
    </source>
</reference>
<dbReference type="InterPro" id="IPR045168">
    <property type="entry name" value="YTH_prot"/>
</dbReference>
<keyword evidence="1" id="KW-0694">RNA-binding</keyword>
<comment type="similarity">
    <text evidence="1">Belongs to the YTHDF family.</text>
</comment>
<evidence type="ECO:0000313" key="4">
    <source>
        <dbReference type="EMBL" id="TVU15825.1"/>
    </source>
</evidence>